<dbReference type="InterPro" id="IPR036643">
    <property type="entry name" value="RNApol_insert_sf"/>
</dbReference>
<sequence>MTKLTNFKVEAVSEEGSSGIYSISPLPPGFGTTLGNVLRRILLSSIQGAAITEVRITGVSHQFSTIEGIKEDVVNLILNLKQIRFKLHDENPVVVTLSTKGIKSVTAKDFDANPSAEVMNTDAPIAELTSAKATLELQVLVEPGFGYVQRESNEHPKIGVLPVDSAFSPIMHVADSVEPTRVGEDTNYDKLILRIVTDNSITPREALTQAAQLAVAYFAKISGQSVDLDNLNALVAPIERVEESAVALSKKEASIVVDDLDLPLRTINSLKKFGIHNLGDLVGTPELELMNIRGLGETSIKQIINLVATESWK</sequence>
<keyword evidence="6 11" id="KW-0548">Nucleotidyltransferase</keyword>
<keyword evidence="4 11" id="KW-0240">DNA-directed RNA polymerase</keyword>
<evidence type="ECO:0000256" key="11">
    <source>
        <dbReference type="HAMAP-Rule" id="MF_00059"/>
    </source>
</evidence>
<evidence type="ECO:0000256" key="4">
    <source>
        <dbReference type="ARBA" id="ARBA00022478"/>
    </source>
</evidence>
<feature type="region of interest" description="Alpha C-terminal domain (alpha-CTD)" evidence="11">
    <location>
        <begin position="253"/>
        <end position="313"/>
    </location>
</feature>
<comment type="caution">
    <text evidence="13">The sequence shown here is derived from an EMBL/GenBank/DDBJ whole genome shotgun (WGS) entry which is preliminary data.</text>
</comment>
<feature type="region of interest" description="Alpha N-terminal domain (alpha-NTD)" evidence="11">
    <location>
        <begin position="1"/>
        <end position="229"/>
    </location>
</feature>
<dbReference type="STRING" id="1802627.A3A70_01235"/>
<dbReference type="HAMAP" id="MF_00059">
    <property type="entry name" value="RNApol_bact_RpoA"/>
    <property type="match status" value="1"/>
</dbReference>
<dbReference type="GO" id="GO:0046983">
    <property type="term" value="F:protein dimerization activity"/>
    <property type="evidence" value="ECO:0007669"/>
    <property type="project" value="InterPro"/>
</dbReference>
<evidence type="ECO:0000256" key="10">
    <source>
        <dbReference type="ARBA" id="ARBA00048552"/>
    </source>
</evidence>
<dbReference type="GO" id="GO:0003677">
    <property type="term" value="F:DNA binding"/>
    <property type="evidence" value="ECO:0007669"/>
    <property type="project" value="UniProtKB-UniRule"/>
</dbReference>
<dbReference type="SUPFAM" id="SSF47789">
    <property type="entry name" value="C-terminal domain of RNA polymerase alpha subunit"/>
    <property type="match status" value="1"/>
</dbReference>
<reference evidence="13 14" key="1">
    <citation type="journal article" date="2016" name="Nat. Commun.">
        <title>Thousands of microbial genomes shed light on interconnected biogeochemical processes in an aquifer system.</title>
        <authorList>
            <person name="Anantharaman K."/>
            <person name="Brown C.T."/>
            <person name="Hug L.A."/>
            <person name="Sharon I."/>
            <person name="Castelle C.J."/>
            <person name="Probst A.J."/>
            <person name="Thomas B.C."/>
            <person name="Singh A."/>
            <person name="Wilkins M.J."/>
            <person name="Karaoz U."/>
            <person name="Brodie E.L."/>
            <person name="Williams K.H."/>
            <person name="Hubbard S.S."/>
            <person name="Banfield J.F."/>
        </authorList>
    </citation>
    <scope>NUCLEOTIDE SEQUENCE [LARGE SCALE GENOMIC DNA]</scope>
</reference>
<dbReference type="NCBIfam" id="NF003519">
    <property type="entry name" value="PRK05182.2-5"/>
    <property type="match status" value="1"/>
</dbReference>
<comment type="catalytic activity">
    <reaction evidence="10 11">
        <text>RNA(n) + a ribonucleoside 5'-triphosphate = RNA(n+1) + diphosphate</text>
        <dbReference type="Rhea" id="RHEA:21248"/>
        <dbReference type="Rhea" id="RHEA-COMP:14527"/>
        <dbReference type="Rhea" id="RHEA-COMP:17342"/>
        <dbReference type="ChEBI" id="CHEBI:33019"/>
        <dbReference type="ChEBI" id="CHEBI:61557"/>
        <dbReference type="ChEBI" id="CHEBI:140395"/>
        <dbReference type="EC" id="2.7.7.6"/>
    </reaction>
</comment>
<gene>
    <name evidence="11" type="primary">rpoA</name>
    <name evidence="13" type="ORF">A3A70_01235</name>
</gene>
<dbReference type="SUPFAM" id="SSF56553">
    <property type="entry name" value="Insert subdomain of RNA polymerase alpha subunit"/>
    <property type="match status" value="1"/>
</dbReference>
<dbReference type="Gene3D" id="2.170.120.12">
    <property type="entry name" value="DNA-directed RNA polymerase, insert domain"/>
    <property type="match status" value="1"/>
</dbReference>
<dbReference type="Pfam" id="PF01000">
    <property type="entry name" value="RNA_pol_A_bac"/>
    <property type="match status" value="1"/>
</dbReference>
<comment type="function">
    <text evidence="11">DNA-dependent RNA polymerase catalyzes the transcription of DNA into RNA using the four ribonucleoside triphosphates as substrates.</text>
</comment>
<dbReference type="InterPro" id="IPR011262">
    <property type="entry name" value="DNA-dir_RNA_pol_insert"/>
</dbReference>
<evidence type="ECO:0000313" key="14">
    <source>
        <dbReference type="Proteomes" id="UP000178964"/>
    </source>
</evidence>
<dbReference type="SUPFAM" id="SSF55257">
    <property type="entry name" value="RBP11-like subunits of RNA polymerase"/>
    <property type="match status" value="1"/>
</dbReference>
<dbReference type="EMBL" id="MEVK01000008">
    <property type="protein sequence ID" value="OGC59790.1"/>
    <property type="molecule type" value="Genomic_DNA"/>
</dbReference>
<organism evidence="13 14">
    <name type="scientific">candidate division WWE3 bacterium RIFCSPLOWO2_01_FULL_42_11</name>
    <dbReference type="NCBI Taxonomy" id="1802627"/>
    <lineage>
        <taxon>Bacteria</taxon>
        <taxon>Katanobacteria</taxon>
    </lineage>
</organism>
<dbReference type="NCBIfam" id="TIGR02027">
    <property type="entry name" value="rpoA"/>
    <property type="match status" value="1"/>
</dbReference>
<evidence type="ECO:0000256" key="9">
    <source>
        <dbReference type="ARBA" id="ARBA00033070"/>
    </source>
</evidence>
<dbReference type="Gene3D" id="3.30.1360.10">
    <property type="entry name" value="RNA polymerase, RBP11-like subunit"/>
    <property type="match status" value="1"/>
</dbReference>
<evidence type="ECO:0000256" key="7">
    <source>
        <dbReference type="ARBA" id="ARBA00023163"/>
    </source>
</evidence>
<feature type="domain" description="DNA-directed RNA polymerase RpoA/D/Rpb3-type" evidence="12">
    <location>
        <begin position="18"/>
        <end position="224"/>
    </location>
</feature>
<evidence type="ECO:0000256" key="2">
    <source>
        <dbReference type="ARBA" id="ARBA00012418"/>
    </source>
</evidence>
<dbReference type="InterPro" id="IPR036603">
    <property type="entry name" value="RBP11-like"/>
</dbReference>
<evidence type="ECO:0000313" key="13">
    <source>
        <dbReference type="EMBL" id="OGC59790.1"/>
    </source>
</evidence>
<dbReference type="EC" id="2.7.7.6" evidence="2 11"/>
<dbReference type="CDD" id="cd06928">
    <property type="entry name" value="RNAP_alpha_NTD"/>
    <property type="match status" value="1"/>
</dbReference>
<evidence type="ECO:0000259" key="12">
    <source>
        <dbReference type="SMART" id="SM00662"/>
    </source>
</evidence>
<dbReference type="Gene3D" id="1.10.150.20">
    <property type="entry name" value="5' to 3' exonuclease, C-terminal subdomain"/>
    <property type="match status" value="1"/>
</dbReference>
<comment type="domain">
    <text evidence="11">The N-terminal domain is essential for RNAP assembly and basal transcription, whereas the C-terminal domain is involved in interaction with transcriptional regulators and with upstream promoter elements.</text>
</comment>
<dbReference type="Pfam" id="PF03118">
    <property type="entry name" value="RNA_pol_A_CTD"/>
    <property type="match status" value="1"/>
</dbReference>
<dbReference type="Proteomes" id="UP000178964">
    <property type="component" value="Unassembled WGS sequence"/>
</dbReference>
<dbReference type="FunFam" id="2.170.120.12:FF:000001">
    <property type="entry name" value="DNA-directed RNA polymerase subunit alpha"/>
    <property type="match status" value="1"/>
</dbReference>
<dbReference type="SMART" id="SM00662">
    <property type="entry name" value="RPOLD"/>
    <property type="match status" value="1"/>
</dbReference>
<evidence type="ECO:0000256" key="1">
    <source>
        <dbReference type="ARBA" id="ARBA00007123"/>
    </source>
</evidence>
<keyword evidence="7 11" id="KW-0804">Transcription</keyword>
<evidence type="ECO:0000256" key="5">
    <source>
        <dbReference type="ARBA" id="ARBA00022679"/>
    </source>
</evidence>
<dbReference type="InterPro" id="IPR011260">
    <property type="entry name" value="RNAP_asu_C"/>
</dbReference>
<dbReference type="Pfam" id="PF01193">
    <property type="entry name" value="RNA_pol_L"/>
    <property type="match status" value="1"/>
</dbReference>
<evidence type="ECO:0000256" key="8">
    <source>
        <dbReference type="ARBA" id="ARBA00032524"/>
    </source>
</evidence>
<dbReference type="GO" id="GO:0000428">
    <property type="term" value="C:DNA-directed RNA polymerase complex"/>
    <property type="evidence" value="ECO:0007669"/>
    <property type="project" value="UniProtKB-KW"/>
</dbReference>
<dbReference type="GO" id="GO:0006351">
    <property type="term" value="P:DNA-templated transcription"/>
    <property type="evidence" value="ECO:0007669"/>
    <property type="project" value="UniProtKB-UniRule"/>
</dbReference>
<comment type="similarity">
    <text evidence="1 11">Belongs to the RNA polymerase alpha chain family.</text>
</comment>
<dbReference type="GO" id="GO:0005737">
    <property type="term" value="C:cytoplasm"/>
    <property type="evidence" value="ECO:0007669"/>
    <property type="project" value="UniProtKB-ARBA"/>
</dbReference>
<dbReference type="InterPro" id="IPR011773">
    <property type="entry name" value="DNA-dir_RpoA"/>
</dbReference>
<keyword evidence="5 11" id="KW-0808">Transferase</keyword>
<accession>A0A1F4VRX8</accession>
<evidence type="ECO:0000256" key="3">
    <source>
        <dbReference type="ARBA" id="ARBA00015972"/>
    </source>
</evidence>
<protein>
    <recommendedName>
        <fullName evidence="3 11">DNA-directed RNA polymerase subunit alpha</fullName>
        <shortName evidence="11">RNAP subunit alpha</shortName>
        <ecNumber evidence="2 11">2.7.7.6</ecNumber>
    </recommendedName>
    <alternativeName>
        <fullName evidence="9 11">RNA polymerase subunit alpha</fullName>
    </alternativeName>
    <alternativeName>
        <fullName evidence="8 11">Transcriptase subunit alpha</fullName>
    </alternativeName>
</protein>
<dbReference type="InterPro" id="IPR011263">
    <property type="entry name" value="DNA-dir_RNA_pol_RpoA/D/Rpb3"/>
</dbReference>
<evidence type="ECO:0000256" key="6">
    <source>
        <dbReference type="ARBA" id="ARBA00022695"/>
    </source>
</evidence>
<dbReference type="AlphaFoldDB" id="A0A1F4VRX8"/>
<name>A0A1F4VRX8_UNCKA</name>
<comment type="subunit">
    <text evidence="11">Homodimer. The RNAP catalytic core consists of 2 alpha, 1 beta, 1 beta' and 1 omega subunit. When a sigma factor is associated with the core the holoenzyme is formed, which can initiate transcription.</text>
</comment>
<dbReference type="GO" id="GO:0003899">
    <property type="term" value="F:DNA-directed RNA polymerase activity"/>
    <property type="evidence" value="ECO:0007669"/>
    <property type="project" value="UniProtKB-UniRule"/>
</dbReference>
<proteinExistence type="inferred from homology"/>